<dbReference type="RefSeq" id="WP_249893359.1">
    <property type="nucleotide sequence ID" value="NZ_CP082904.1"/>
</dbReference>
<accession>A0ABY4RDC0</accession>
<organism evidence="1 2">
    <name type="scientific">Mixta hanseatica</name>
    <dbReference type="NCBI Taxonomy" id="2872648"/>
    <lineage>
        <taxon>Bacteria</taxon>
        <taxon>Pseudomonadati</taxon>
        <taxon>Pseudomonadota</taxon>
        <taxon>Gammaproteobacteria</taxon>
        <taxon>Enterobacterales</taxon>
        <taxon>Erwiniaceae</taxon>
        <taxon>Mixta</taxon>
    </lineage>
</organism>
<evidence type="ECO:0000313" key="1">
    <source>
        <dbReference type="EMBL" id="UQY44761.1"/>
    </source>
</evidence>
<proteinExistence type="predicted"/>
<dbReference type="Proteomes" id="UP001056635">
    <property type="component" value="Chromosome"/>
</dbReference>
<dbReference type="EMBL" id="CP082904">
    <property type="protein sequence ID" value="UQY44761.1"/>
    <property type="molecule type" value="Genomic_DNA"/>
</dbReference>
<sequence>MISKPQRHLKIGYRSKQGDTSTPALKLKEAGFSTGITVKISEECLTLIVDSR</sequence>
<evidence type="ECO:0000313" key="2">
    <source>
        <dbReference type="Proteomes" id="UP001056635"/>
    </source>
</evidence>
<keyword evidence="2" id="KW-1185">Reference proteome</keyword>
<reference evidence="1" key="1">
    <citation type="submission" date="2021-09" db="EMBL/GenBank/DDBJ databases">
        <title>First case of bloodstream infection caused by Mixta hanseatica sp. nov., a member of the Erwiniaceae family.</title>
        <authorList>
            <person name="Both A."/>
            <person name="Huang J."/>
            <person name="Wenzel P."/>
            <person name="Aepfelbacher M."/>
            <person name="Rohde H."/>
            <person name="Christner M."/>
            <person name="Hentschke M."/>
        </authorList>
    </citation>
    <scope>NUCLEOTIDE SEQUENCE</scope>
    <source>
        <strain evidence="1">X22927</strain>
    </source>
</reference>
<protein>
    <submittedName>
        <fullName evidence="1">Type I toxin-antitoxin system SymE family toxin</fullName>
    </submittedName>
</protein>
<gene>
    <name evidence="1" type="ORF">K6958_03470</name>
</gene>
<name>A0ABY4RDC0_9GAMM</name>